<accession>A0A3B1A434</accession>
<dbReference type="SUPFAM" id="SSF47240">
    <property type="entry name" value="Ferritin-like"/>
    <property type="match status" value="1"/>
</dbReference>
<dbReference type="InterPro" id="IPR007029">
    <property type="entry name" value="YHS_dom"/>
</dbReference>
<organism evidence="2">
    <name type="scientific">hydrothermal vent metagenome</name>
    <dbReference type="NCBI Taxonomy" id="652676"/>
    <lineage>
        <taxon>unclassified sequences</taxon>
        <taxon>metagenomes</taxon>
        <taxon>ecological metagenomes</taxon>
    </lineage>
</organism>
<dbReference type="InterPro" id="IPR011017">
    <property type="entry name" value="TRASH_dom"/>
</dbReference>
<proteinExistence type="predicted"/>
<dbReference type="InterPro" id="IPR009078">
    <property type="entry name" value="Ferritin-like_SF"/>
</dbReference>
<dbReference type="Gene3D" id="1.10.620.20">
    <property type="entry name" value="Ribonucleotide Reductase, subunit A"/>
    <property type="match status" value="1"/>
</dbReference>
<dbReference type="GO" id="GO:0016491">
    <property type="term" value="F:oxidoreductase activity"/>
    <property type="evidence" value="ECO:0007669"/>
    <property type="project" value="InterPro"/>
</dbReference>
<dbReference type="EMBL" id="UOFT01000029">
    <property type="protein sequence ID" value="VAW92949.1"/>
    <property type="molecule type" value="Genomic_DNA"/>
</dbReference>
<evidence type="ECO:0000313" key="2">
    <source>
        <dbReference type="EMBL" id="VAW92949.1"/>
    </source>
</evidence>
<dbReference type="AlphaFoldDB" id="A0A3B1A434"/>
<dbReference type="SMART" id="SM00746">
    <property type="entry name" value="TRASH"/>
    <property type="match status" value="1"/>
</dbReference>
<reference evidence="2" key="1">
    <citation type="submission" date="2018-06" db="EMBL/GenBank/DDBJ databases">
        <authorList>
            <person name="Zhirakovskaya E."/>
        </authorList>
    </citation>
    <scope>NUCLEOTIDE SEQUENCE</scope>
</reference>
<protein>
    <recommendedName>
        <fullName evidence="1">TRASH domain-containing protein</fullName>
    </recommendedName>
</protein>
<feature type="domain" description="TRASH" evidence="1">
    <location>
        <begin position="41"/>
        <end position="78"/>
    </location>
</feature>
<sequence>MADWLSFIIFALLFYFMMRHGCGSHLIHGHHGKKGEQKHLDPVCGKKVDTEKGYGKMHEGNLYRFCSRECLDQFETEPDKYIKQST</sequence>
<dbReference type="InterPro" id="IPR012348">
    <property type="entry name" value="RNR-like"/>
</dbReference>
<name>A0A3B1A434_9ZZZZ</name>
<evidence type="ECO:0000259" key="1">
    <source>
        <dbReference type="SMART" id="SM00746"/>
    </source>
</evidence>
<gene>
    <name evidence="2" type="ORF">MNBD_GAMMA23-794</name>
</gene>
<dbReference type="Pfam" id="PF04945">
    <property type="entry name" value="YHS"/>
    <property type="match status" value="1"/>
</dbReference>